<proteinExistence type="predicted"/>
<evidence type="ECO:0000313" key="1">
    <source>
        <dbReference type="EMBL" id="MDV0842940.1"/>
    </source>
</evidence>
<dbReference type="EMBL" id="JAWHZD010000009">
    <property type="protein sequence ID" value="MDV0842940.1"/>
    <property type="molecule type" value="Genomic_DNA"/>
</dbReference>
<evidence type="ECO:0000313" key="2">
    <source>
        <dbReference type="Proteomes" id="UP001284547"/>
    </source>
</evidence>
<name>A0AAW8XRF2_9ENTR</name>
<dbReference type="Proteomes" id="UP001284547">
    <property type="component" value="Unassembled WGS sequence"/>
</dbReference>
<dbReference type="RefSeq" id="WP_101862501.1">
    <property type="nucleotide sequence ID" value="NZ_JAOUTP010000008.1"/>
</dbReference>
<comment type="caution">
    <text evidence="1">The sequence shown here is derived from an EMBL/GenBank/DDBJ whole genome shotgun (WGS) entry which is preliminary data.</text>
</comment>
<reference evidence="1" key="1">
    <citation type="submission" date="2023-10" db="EMBL/GenBank/DDBJ databases">
        <title>Surveillance and assessment of the effects of hospital wastewater treatment on clearance of pathogenic bacterial and antimicrobial resistance genes.</title>
        <authorList>
            <person name="Wu Y."/>
        </authorList>
    </citation>
    <scope>NUCLEOTIDE SEQUENCE</scope>
    <source>
        <strain evidence="1">23-M-SRM-33-1</strain>
    </source>
</reference>
<protein>
    <submittedName>
        <fullName evidence="1">Uncharacterized protein</fullName>
    </submittedName>
</protein>
<dbReference type="AlphaFoldDB" id="A0AAW8XRF2"/>
<gene>
    <name evidence="1" type="ORF">RZP41_16990</name>
</gene>
<accession>A0AAW8XRF2</accession>
<organism evidence="1 2">
    <name type="scientific">Klebsiella quasipneumoniae subsp. quasipneumoniae</name>
    <dbReference type="NCBI Taxonomy" id="1667327"/>
    <lineage>
        <taxon>Bacteria</taxon>
        <taxon>Pseudomonadati</taxon>
        <taxon>Pseudomonadota</taxon>
        <taxon>Gammaproteobacteria</taxon>
        <taxon>Enterobacterales</taxon>
        <taxon>Enterobacteriaceae</taxon>
        <taxon>Klebsiella/Raoultella group</taxon>
        <taxon>Klebsiella</taxon>
        <taxon>Klebsiella pneumoniae complex</taxon>
    </lineage>
</organism>
<sequence>MDSDKLQSDIDTLLTFMNDEIENMGAVVKSVTFDFNENQTDRIAIDERIHWSEDYLFRIIKICLARGLVKRQAMGCDFSYISLTEEGQSRAISVMHGKNRSYELGASMQIATLNVHGPAQVGNGNTQNIHNVFNQLLQQIEKSEASDAEKNEAKSLLAKFLEHPLVGSIVGGLAGSLPGLM</sequence>